<dbReference type="Pfam" id="PF00100">
    <property type="entry name" value="Zona_pellucida"/>
    <property type="match status" value="1"/>
</dbReference>
<feature type="transmembrane region" description="Helical" evidence="4">
    <location>
        <begin position="323"/>
        <end position="345"/>
    </location>
</feature>
<dbReference type="PANTHER" id="PTHR14002">
    <property type="entry name" value="ENDOGLIN/TGF-BETA RECEPTOR TYPE III"/>
    <property type="match status" value="1"/>
</dbReference>
<dbReference type="SMART" id="SM00241">
    <property type="entry name" value="ZP"/>
    <property type="match status" value="1"/>
</dbReference>
<keyword evidence="1 5" id="KW-0732">Signal</keyword>
<keyword evidence="3" id="KW-0325">Glycoprotein</keyword>
<evidence type="ECO:0000256" key="1">
    <source>
        <dbReference type="ARBA" id="ARBA00022729"/>
    </source>
</evidence>
<keyword evidence="4" id="KW-0472">Membrane</keyword>
<reference evidence="7 8" key="1">
    <citation type="submission" date="2019-06" db="EMBL/GenBank/DDBJ databases">
        <title>A chromosome-scale genome assembly of the European perch, Perca fluviatilis.</title>
        <authorList>
            <person name="Roques C."/>
            <person name="Zahm M."/>
            <person name="Cabau C."/>
            <person name="Klopp C."/>
            <person name="Bouchez O."/>
            <person name="Donnadieu C."/>
            <person name="Kuhl H."/>
            <person name="Gislard M."/>
            <person name="Guendouz S."/>
            <person name="Journot L."/>
            <person name="Haffray P."/>
            <person name="Bestin A."/>
            <person name="Morvezen R."/>
            <person name="Feron R."/>
            <person name="Wen M."/>
            <person name="Jouanno E."/>
            <person name="Herpin A."/>
            <person name="Schartl M."/>
            <person name="Postlethwait J."/>
            <person name="Schaerlinger B."/>
            <person name="Chardard D."/>
            <person name="Lecocq T."/>
            <person name="Poncet C."/>
            <person name="Jaffrelo L."/>
            <person name="Lampietro C."/>
            <person name="Guiguen Y."/>
        </authorList>
    </citation>
    <scope>NUCLEOTIDE SEQUENCE [LARGE SCALE GENOMIC DNA]</scope>
    <source>
        <tissue evidence="7">Blood</tissue>
    </source>
</reference>
<dbReference type="PROSITE" id="PS51034">
    <property type="entry name" value="ZP_2"/>
    <property type="match status" value="1"/>
</dbReference>
<dbReference type="PRINTS" id="PR00023">
    <property type="entry name" value="ZPELLUCIDA"/>
</dbReference>
<dbReference type="Pfam" id="PF23344">
    <property type="entry name" value="ZP-N"/>
    <property type="match status" value="1"/>
</dbReference>
<feature type="signal peptide" evidence="5">
    <location>
        <begin position="1"/>
        <end position="23"/>
    </location>
</feature>
<dbReference type="InterPro" id="IPR055355">
    <property type="entry name" value="ZP-C"/>
</dbReference>
<proteinExistence type="predicted"/>
<sequence>MLKGPILAAWLVYFLCHVYPVKSGVICGESKMTIGVEKSKYRRIHKGDFRINDATSAACRLRSNSTHFFAEVPLNGCGTQIEENGENLIFTNTITLVDNANAVITRKCLLELKFECTYPKSVKVKQSFSAHRKNVVESEKGFGTFTYKFEFYPDKKFQTPLTPDSYPLDCDSEQKLFMQIEVASSIVNTELFVESCSASPYDIPNYKTTYSIIDKGCKVDPTVINYSRSHDTKFRFSMDAFTFIGLNDQVYISCSVMICRLGKPDTRCSQGCINSRKRRDDQQHHLTKREAVTQSSRHFISQGPLRLRRSAESPGSPVINLKLNLFFIAGCLLSAVGMISAAVVYKATLSRVKYQPLPAFES</sequence>
<evidence type="ECO:0000256" key="5">
    <source>
        <dbReference type="SAM" id="SignalP"/>
    </source>
</evidence>
<dbReference type="Gene3D" id="2.60.40.4100">
    <property type="entry name" value="Zona pellucida, ZP-C domain"/>
    <property type="match status" value="1"/>
</dbReference>
<dbReference type="InterPro" id="IPR048290">
    <property type="entry name" value="ZP_chr"/>
</dbReference>
<feature type="chain" id="PRO_5025496517" description="ZP domain-containing protein" evidence="5">
    <location>
        <begin position="24"/>
        <end position="362"/>
    </location>
</feature>
<keyword evidence="8" id="KW-1185">Reference proteome</keyword>
<dbReference type="InterPro" id="IPR001507">
    <property type="entry name" value="ZP_dom"/>
</dbReference>
<dbReference type="InterPro" id="IPR042235">
    <property type="entry name" value="ZP-C_dom"/>
</dbReference>
<keyword evidence="2" id="KW-1015">Disulfide bond</keyword>
<evidence type="ECO:0000259" key="6">
    <source>
        <dbReference type="PROSITE" id="PS51034"/>
    </source>
</evidence>
<dbReference type="OrthoDB" id="10063988at2759"/>
<comment type="caution">
    <text evidence="7">The sequence shown here is derived from an EMBL/GenBank/DDBJ whole genome shotgun (WGS) entry which is preliminary data.</text>
</comment>
<evidence type="ECO:0000313" key="7">
    <source>
        <dbReference type="EMBL" id="KAF1393277.1"/>
    </source>
</evidence>
<feature type="domain" description="ZP" evidence="6">
    <location>
        <begin position="26"/>
        <end position="275"/>
    </location>
</feature>
<keyword evidence="4" id="KW-0812">Transmembrane</keyword>
<gene>
    <name evidence="7" type="ORF">PFLUV_G00036880</name>
</gene>
<evidence type="ECO:0000256" key="4">
    <source>
        <dbReference type="SAM" id="Phobius"/>
    </source>
</evidence>
<evidence type="ECO:0000313" key="8">
    <source>
        <dbReference type="Proteomes" id="UP000465112"/>
    </source>
</evidence>
<dbReference type="Gene3D" id="2.60.40.3210">
    <property type="entry name" value="Zona pellucida, ZP-N domain"/>
    <property type="match status" value="1"/>
</dbReference>
<organism evidence="7 8">
    <name type="scientific">Perca fluviatilis</name>
    <name type="common">European perch</name>
    <dbReference type="NCBI Taxonomy" id="8168"/>
    <lineage>
        <taxon>Eukaryota</taxon>
        <taxon>Metazoa</taxon>
        <taxon>Chordata</taxon>
        <taxon>Craniata</taxon>
        <taxon>Vertebrata</taxon>
        <taxon>Euteleostomi</taxon>
        <taxon>Actinopterygii</taxon>
        <taxon>Neopterygii</taxon>
        <taxon>Teleostei</taxon>
        <taxon>Neoteleostei</taxon>
        <taxon>Acanthomorphata</taxon>
        <taxon>Eupercaria</taxon>
        <taxon>Perciformes</taxon>
        <taxon>Percoidei</taxon>
        <taxon>Percidae</taxon>
        <taxon>Percinae</taxon>
        <taxon>Perca</taxon>
    </lineage>
</organism>
<protein>
    <recommendedName>
        <fullName evidence="6">ZP domain-containing protein</fullName>
    </recommendedName>
</protein>
<evidence type="ECO:0000256" key="3">
    <source>
        <dbReference type="ARBA" id="ARBA00023180"/>
    </source>
</evidence>
<accession>A0A6A5EUM3</accession>
<name>A0A6A5EUM3_PERFL</name>
<dbReference type="InterPro" id="IPR055356">
    <property type="entry name" value="ZP-N"/>
</dbReference>
<evidence type="ECO:0000256" key="2">
    <source>
        <dbReference type="ARBA" id="ARBA00023157"/>
    </source>
</evidence>
<keyword evidence="4" id="KW-1133">Transmembrane helix</keyword>
<dbReference type="EMBL" id="VHII01000003">
    <property type="protein sequence ID" value="KAF1393277.1"/>
    <property type="molecule type" value="Genomic_DNA"/>
</dbReference>
<dbReference type="Proteomes" id="UP000465112">
    <property type="component" value="Chromosome 3"/>
</dbReference>
<dbReference type="AlphaFoldDB" id="A0A6A5EUM3"/>
<dbReference type="PANTHER" id="PTHR14002:SF59">
    <property type="entry name" value="CUB AND ZONA PELLUCIDA-LIKE DOMAIN-CONTAINING PROTEIN 1-RELATED"/>
    <property type="match status" value="1"/>
</dbReference>